<dbReference type="EMBL" id="PRLE01000001">
    <property type="protein sequence ID" value="RAW61282.1"/>
    <property type="molecule type" value="Genomic_DNA"/>
</dbReference>
<proteinExistence type="predicted"/>
<evidence type="ECO:0000313" key="3">
    <source>
        <dbReference type="Proteomes" id="UP000250583"/>
    </source>
</evidence>
<organism evidence="2 3">
    <name type="scientific">Faecalibacterium prausnitzii</name>
    <dbReference type="NCBI Taxonomy" id="853"/>
    <lineage>
        <taxon>Bacteria</taxon>
        <taxon>Bacillati</taxon>
        <taxon>Bacillota</taxon>
        <taxon>Clostridia</taxon>
        <taxon>Eubacteriales</taxon>
        <taxon>Oscillospiraceae</taxon>
        <taxon>Faecalibacterium</taxon>
    </lineage>
</organism>
<dbReference type="OrthoDB" id="446317at2"/>
<feature type="region of interest" description="Disordered" evidence="1">
    <location>
        <begin position="310"/>
        <end position="339"/>
    </location>
</feature>
<dbReference type="AlphaFoldDB" id="A0A329UHL8"/>
<feature type="compositionally biased region" description="Low complexity" evidence="1">
    <location>
        <begin position="310"/>
        <end position="338"/>
    </location>
</feature>
<evidence type="ECO:0000313" key="2">
    <source>
        <dbReference type="EMBL" id="RAW61282.1"/>
    </source>
</evidence>
<dbReference type="RefSeq" id="WP_112147641.1">
    <property type="nucleotide sequence ID" value="NZ_PRLE01000001.1"/>
</dbReference>
<feature type="compositionally biased region" description="Basic residues" evidence="1">
    <location>
        <begin position="1"/>
        <end position="10"/>
    </location>
</feature>
<comment type="caution">
    <text evidence="2">The sequence shown here is derived from an EMBL/GenBank/DDBJ whole genome shotgun (WGS) entry which is preliminary data.</text>
</comment>
<protein>
    <submittedName>
        <fullName evidence="2">Uncharacterized protein</fullName>
    </submittedName>
</protein>
<name>A0A329UHL8_9FIRM</name>
<evidence type="ECO:0000256" key="1">
    <source>
        <dbReference type="SAM" id="MobiDB-lite"/>
    </source>
</evidence>
<reference evidence="2 3" key="1">
    <citation type="submission" date="2018-02" db="EMBL/GenBank/DDBJ databases">
        <title>Complete genome sequencing of Faecalibacterium prausnitzii strains isolated from the human gut.</title>
        <authorList>
            <person name="Fitzgerald B.C."/>
            <person name="Shkoporov A.N."/>
            <person name="Ross P.R."/>
            <person name="Hill C."/>
        </authorList>
    </citation>
    <scope>NUCLEOTIDE SEQUENCE [LARGE SCALE GENOMIC DNA]</scope>
    <source>
        <strain evidence="2 3">APC923/61-1</strain>
    </source>
</reference>
<dbReference type="Proteomes" id="UP000250583">
    <property type="component" value="Unassembled WGS sequence"/>
</dbReference>
<feature type="region of interest" description="Disordered" evidence="1">
    <location>
        <begin position="1"/>
        <end position="25"/>
    </location>
</feature>
<accession>A0A329UHL8</accession>
<sequence length="460" mass="48689">MAIGSSKRRMNAAEDAERQWAANSPADYVNQNKEAMDAVTGQVGSGFDWNTAADAYQQYRQWATQSAQAAADNAKANAVNLAGGYGSSYADSVAAQNQRQALAGIDNALPSLRSQALAEYQDKQNSLLNALSGMATTEGLNRAAYGANLANFQSWRNYLANKSEQARNEYASDKENLWGWVKNIGSAALTAYDGYKGYTAQQQQAQAQAINYAVSLKQQGADDAAKAVLEAYKVDPAILDSYTGQTPITWKDQLSGLAAASSLMGSGDQAGAYSYLDILGMPQDSIDSYDTVANRAFEEYMNKQLLSKSLSASGKSSGSGRSSGSSRSTSGSSKSGSGWTNSQVLTALGKYQALSDDDPTKAIYAGILEEAGMLPQGTGSKSAYTAPSAGALTNLNMGSKWGLPSTTTTTKNSNRDNLATMLAKNYAKKGYSAWAIMNNMHQNGYSDAEIARALENAGVN</sequence>
<gene>
    <name evidence="2" type="ORF">C4N22_00920</name>
</gene>